<protein>
    <submittedName>
        <fullName evidence="2">Uncharacterized protein</fullName>
    </submittedName>
</protein>
<feature type="compositionally biased region" description="Basic and acidic residues" evidence="1">
    <location>
        <begin position="470"/>
        <end position="480"/>
    </location>
</feature>
<feature type="compositionally biased region" description="Polar residues" evidence="1">
    <location>
        <begin position="296"/>
        <end position="308"/>
    </location>
</feature>
<feature type="compositionally biased region" description="Polar residues" evidence="1">
    <location>
        <begin position="828"/>
        <end position="837"/>
    </location>
</feature>
<feature type="region of interest" description="Disordered" evidence="1">
    <location>
        <begin position="130"/>
        <end position="154"/>
    </location>
</feature>
<name>A0AA39Y2K9_9PEZI</name>
<evidence type="ECO:0000313" key="3">
    <source>
        <dbReference type="Proteomes" id="UP001175001"/>
    </source>
</evidence>
<feature type="compositionally biased region" description="Basic and acidic residues" evidence="1">
    <location>
        <begin position="1014"/>
        <end position="1026"/>
    </location>
</feature>
<evidence type="ECO:0000256" key="1">
    <source>
        <dbReference type="SAM" id="MobiDB-lite"/>
    </source>
</evidence>
<feature type="region of interest" description="Disordered" evidence="1">
    <location>
        <begin position="464"/>
        <end position="484"/>
    </location>
</feature>
<proteinExistence type="predicted"/>
<keyword evidence="3" id="KW-1185">Reference proteome</keyword>
<feature type="region of interest" description="Disordered" evidence="1">
    <location>
        <begin position="335"/>
        <end position="377"/>
    </location>
</feature>
<comment type="caution">
    <text evidence="2">The sequence shown here is derived from an EMBL/GenBank/DDBJ whole genome shotgun (WGS) entry which is preliminary data.</text>
</comment>
<dbReference type="EMBL" id="JAUJDW010000063">
    <property type="protein sequence ID" value="KAK0644848.1"/>
    <property type="molecule type" value="Genomic_DNA"/>
</dbReference>
<feature type="compositionally biased region" description="Polar residues" evidence="1">
    <location>
        <begin position="351"/>
        <end position="362"/>
    </location>
</feature>
<dbReference type="Proteomes" id="UP001175001">
    <property type="component" value="Unassembled WGS sequence"/>
</dbReference>
<dbReference type="AlphaFoldDB" id="A0AA39Y2K9"/>
<gene>
    <name evidence="2" type="ORF">DIS24_g8495</name>
</gene>
<feature type="region of interest" description="Disordered" evidence="1">
    <location>
        <begin position="1"/>
        <end position="29"/>
    </location>
</feature>
<feature type="region of interest" description="Disordered" evidence="1">
    <location>
        <begin position="551"/>
        <end position="577"/>
    </location>
</feature>
<sequence>MAAFAQASRAPTPSRARQSRPPHSPSSLPFGSCNSRDHALFGPNAPTCSCKRFWRNHHRPEDGGDGDFEYPWCICGHHACFHDAPDNAASSSHQQSIHRPSDTPVDLVQVGDGVYVERTRLDHTIHDIQHTPRRRGRFTRSLSGDTTAEDGDHAVQQHVAPVDANASRKDSSGLHISGFPSVPSICQLNSSELRGAASIQPPQQHPGLNMSMQSTTDRFDRMRASETDALRQWHKTLEQAREQSQLASTIRYSVDTESDRPRHSPSRAFLDHVLQSRRAATQTDAPPTLVKAEDGAQSTTDLASVTDTPDVQAYDRHLQETTSLIDDVIREMTSVDNAGPGANEGDGLVLSPTQPNTSQFSSRHAGDGTPDTQPNSIASVPMSVPSALRKLAPQLLTLKRHLAAQPNISTTIQNMSDRLWMLENASFQHVPAEEVIDKFELIEGRLLEAEHRLVELEHGQDSLQTSITARNDENRPRSSDSPDCSKTILAEVVGQLRTERKFNSIEQRLQTLEYSVPSTAYPWDIEVVLLPWGRDLQGIWYSQGEFERMSQNSEGFRSNSDSPLRIKYRDSSDDEDSDHDGLEYDLLFPKACGPRSKIWYRLKSRGFIKNVTITEPGARHIFNAIQDTFGEEILRVAGDSSLIDEDHLQFYGMRAPVIPLRKIQKDKQLQFLPPSELISPMLWNAEFLCSDVIHHIHGKKRLYVTGSCAYMQAIAPDKGATWSDIKGQPRVDLYSSAAEDAQDPDADYEETWWEWDSKLDPLDPCSESGSFNNSLSLNSSFSSSTSLPVRNALEFQSNSEPVGLYSDQRGPGTPQSDATPRPPRKLNRTSSAPTTQVIRPPPKRRAATSFERDDVPPYIFSPRANFVSQSNGKKRRRTSRSPTDGSSGNSDADSAGGDQRVTHHPYKAFGNGFTPDASVEPRTQPRTPYLEGREGSFGIVPRAVQQAAATAKASDAYATPRSPFTAESLPDPDERFSDTEPDDMEDERGPSSDDDEDEIRGTTNAKRVQKRRQKYDDFDKKLHGDEEMTDTDAEWLGLSEESQVDCVKIPDSPVKREESASPGHNEYV</sequence>
<evidence type="ECO:0000313" key="2">
    <source>
        <dbReference type="EMBL" id="KAK0644848.1"/>
    </source>
</evidence>
<organism evidence="2 3">
    <name type="scientific">Lasiodiplodia hormozganensis</name>
    <dbReference type="NCBI Taxonomy" id="869390"/>
    <lineage>
        <taxon>Eukaryota</taxon>
        <taxon>Fungi</taxon>
        <taxon>Dikarya</taxon>
        <taxon>Ascomycota</taxon>
        <taxon>Pezizomycotina</taxon>
        <taxon>Dothideomycetes</taxon>
        <taxon>Dothideomycetes incertae sedis</taxon>
        <taxon>Botryosphaeriales</taxon>
        <taxon>Botryosphaeriaceae</taxon>
        <taxon>Lasiodiplodia</taxon>
    </lineage>
</organism>
<feature type="compositionally biased region" description="Polar residues" evidence="1">
    <location>
        <begin position="551"/>
        <end position="562"/>
    </location>
</feature>
<reference evidence="2" key="1">
    <citation type="submission" date="2023-06" db="EMBL/GenBank/DDBJ databases">
        <title>Multi-omics analyses reveal the molecular pathogenesis toolkit of Lasiodiplodia hormozganensis, a cross-kingdom pathogen.</title>
        <authorList>
            <person name="Felix C."/>
            <person name="Meneses R."/>
            <person name="Goncalves M.F.M."/>
            <person name="Tilleman L."/>
            <person name="Duarte A.S."/>
            <person name="Jorrin-Novo J.V."/>
            <person name="Van De Peer Y."/>
            <person name="Deforce D."/>
            <person name="Van Nieuwerburgh F."/>
            <person name="Esteves A.C."/>
            <person name="Alves A."/>
        </authorList>
    </citation>
    <scope>NUCLEOTIDE SEQUENCE</scope>
    <source>
        <strain evidence="2">CBS 339.90</strain>
    </source>
</reference>
<feature type="region of interest" description="Disordered" evidence="1">
    <location>
        <begin position="801"/>
        <end position="1043"/>
    </location>
</feature>
<feature type="region of interest" description="Disordered" evidence="1">
    <location>
        <begin position="1049"/>
        <end position="1068"/>
    </location>
</feature>
<feature type="compositionally biased region" description="Low complexity" evidence="1">
    <location>
        <begin position="943"/>
        <end position="958"/>
    </location>
</feature>
<accession>A0AA39Y2K9</accession>
<feature type="region of interest" description="Disordered" evidence="1">
    <location>
        <begin position="278"/>
        <end position="308"/>
    </location>
</feature>
<feature type="compositionally biased region" description="Acidic residues" evidence="1">
    <location>
        <begin position="979"/>
        <end position="998"/>
    </location>
</feature>
<feature type="compositionally biased region" description="Low complexity" evidence="1">
    <location>
        <begin position="884"/>
        <end position="898"/>
    </location>
</feature>